<feature type="transmembrane region" description="Helical" evidence="1">
    <location>
        <begin position="321"/>
        <end position="341"/>
    </location>
</feature>
<keyword evidence="4" id="KW-1185">Reference proteome</keyword>
<accession>A0A7Y0LF83</accession>
<keyword evidence="1" id="KW-1133">Transmembrane helix</keyword>
<protein>
    <submittedName>
        <fullName evidence="3">Acyltransferase</fullName>
    </submittedName>
</protein>
<dbReference type="Proteomes" id="UP000568664">
    <property type="component" value="Unassembled WGS sequence"/>
</dbReference>
<keyword evidence="3" id="KW-0012">Acyltransferase</keyword>
<feature type="transmembrane region" description="Helical" evidence="1">
    <location>
        <begin position="164"/>
        <end position="192"/>
    </location>
</feature>
<feature type="domain" description="Acyltransferase 3" evidence="2">
    <location>
        <begin position="7"/>
        <end position="334"/>
    </location>
</feature>
<reference evidence="3 4" key="1">
    <citation type="submission" date="2020-04" db="EMBL/GenBank/DDBJ databases">
        <title>Thalassotalea sp. M1531, isolated from the surface of marine red alga.</title>
        <authorList>
            <person name="Pang L."/>
            <person name="Lu D.-C."/>
        </authorList>
    </citation>
    <scope>NUCLEOTIDE SEQUENCE [LARGE SCALE GENOMIC DNA]</scope>
    <source>
        <strain evidence="3 4">M1531</strain>
    </source>
</reference>
<keyword evidence="1" id="KW-0812">Transmembrane</keyword>
<feature type="transmembrane region" description="Helical" evidence="1">
    <location>
        <begin position="255"/>
        <end position="275"/>
    </location>
</feature>
<evidence type="ECO:0000259" key="2">
    <source>
        <dbReference type="Pfam" id="PF01757"/>
    </source>
</evidence>
<dbReference type="AlphaFoldDB" id="A0A7Y0LF83"/>
<dbReference type="InterPro" id="IPR002656">
    <property type="entry name" value="Acyl_transf_3_dom"/>
</dbReference>
<feature type="transmembrane region" description="Helical" evidence="1">
    <location>
        <begin position="12"/>
        <end position="34"/>
    </location>
</feature>
<keyword evidence="3" id="KW-0808">Transferase</keyword>
<evidence type="ECO:0000256" key="1">
    <source>
        <dbReference type="SAM" id="Phobius"/>
    </source>
</evidence>
<gene>
    <name evidence="3" type="ORF">HII17_15980</name>
</gene>
<dbReference type="GO" id="GO:0016747">
    <property type="term" value="F:acyltransferase activity, transferring groups other than amino-acyl groups"/>
    <property type="evidence" value="ECO:0007669"/>
    <property type="project" value="InterPro"/>
</dbReference>
<dbReference type="InterPro" id="IPR050879">
    <property type="entry name" value="Acyltransferase_3"/>
</dbReference>
<keyword evidence="1" id="KW-0472">Membrane</keyword>
<feature type="transmembrane region" description="Helical" evidence="1">
    <location>
        <begin position="142"/>
        <end position="158"/>
    </location>
</feature>
<dbReference type="EMBL" id="JABBXH010000006">
    <property type="protein sequence ID" value="NMP33057.1"/>
    <property type="molecule type" value="Genomic_DNA"/>
</dbReference>
<evidence type="ECO:0000313" key="4">
    <source>
        <dbReference type="Proteomes" id="UP000568664"/>
    </source>
</evidence>
<dbReference type="RefSeq" id="WP_169076379.1">
    <property type="nucleotide sequence ID" value="NZ_JABBXH010000006.1"/>
</dbReference>
<proteinExistence type="predicted"/>
<dbReference type="Pfam" id="PF01757">
    <property type="entry name" value="Acyl_transf_3"/>
    <property type="match status" value="1"/>
</dbReference>
<feature type="transmembrane region" description="Helical" evidence="1">
    <location>
        <begin position="76"/>
        <end position="94"/>
    </location>
</feature>
<feature type="transmembrane region" description="Helical" evidence="1">
    <location>
        <begin position="40"/>
        <end position="60"/>
    </location>
</feature>
<comment type="caution">
    <text evidence="3">The sequence shown here is derived from an EMBL/GenBank/DDBJ whole genome shotgun (WGS) entry which is preliminary data.</text>
</comment>
<organism evidence="3 4">
    <name type="scientific">Thalassotalea algicola</name>
    <dbReference type="NCBI Taxonomy" id="2716224"/>
    <lineage>
        <taxon>Bacteria</taxon>
        <taxon>Pseudomonadati</taxon>
        <taxon>Pseudomonadota</taxon>
        <taxon>Gammaproteobacteria</taxon>
        <taxon>Alteromonadales</taxon>
        <taxon>Colwelliaceae</taxon>
        <taxon>Thalassotalea</taxon>
    </lineage>
</organism>
<dbReference type="PANTHER" id="PTHR23028">
    <property type="entry name" value="ACETYLTRANSFERASE"/>
    <property type="match status" value="1"/>
</dbReference>
<feature type="transmembrane region" description="Helical" evidence="1">
    <location>
        <begin position="204"/>
        <end position="228"/>
    </location>
</feature>
<feature type="transmembrane region" description="Helical" evidence="1">
    <location>
        <begin position="296"/>
        <end position="315"/>
    </location>
</feature>
<name>A0A7Y0LF83_9GAMM</name>
<sequence>MNKQLSIYLDILRFCAAIMVFISHVPSFSGGWLWQFSGLGHEAVVIFFVLSGFVIAYVVFEKEESALQYVTNRVSRIYSVAIPALIITVLLYYVGKQIDKSAFIILDERLQNPVWTIISALSFTNQSWIASPTFLNLPYWSLGYEVLYYAFFGILMYMKGRTKIAFLCILALIMGPSILLYLPIWFFGVICFKNLHAIKLTFKASLLIYLVSIGGFITVSIKSVQLFINTSFQNIIGSQIYEVLLEPADKFASDYILAIFVSIHIFSSFHLAVNSKFCMITKKLESIIRELSSHTFSLYLMHMPLLYFISIIVPYESNQLVNLLFCWLFIPFIIYLLSSLIEKNKYRLKKSVKNYLNNSLFLIR</sequence>
<evidence type="ECO:0000313" key="3">
    <source>
        <dbReference type="EMBL" id="NMP33057.1"/>
    </source>
</evidence>